<feature type="transmembrane region" description="Helical" evidence="1">
    <location>
        <begin position="114"/>
        <end position="135"/>
    </location>
</feature>
<proteinExistence type="predicted"/>
<evidence type="ECO:0000256" key="1">
    <source>
        <dbReference type="SAM" id="Phobius"/>
    </source>
</evidence>
<keyword evidence="1" id="KW-1133">Transmembrane helix</keyword>
<dbReference type="AlphaFoldDB" id="A0A0V0S5R2"/>
<keyword evidence="1" id="KW-0472">Membrane</keyword>
<keyword evidence="3" id="KW-1185">Reference proteome</keyword>
<keyword evidence="1" id="KW-0812">Transmembrane</keyword>
<evidence type="ECO:0000313" key="3">
    <source>
        <dbReference type="Proteomes" id="UP000054630"/>
    </source>
</evidence>
<dbReference type="Proteomes" id="UP000054630">
    <property type="component" value="Unassembled WGS sequence"/>
</dbReference>
<protein>
    <submittedName>
        <fullName evidence="2">Uncharacterized protein</fullName>
    </submittedName>
</protein>
<dbReference type="OrthoDB" id="10486050at2759"/>
<organism evidence="2 3">
    <name type="scientific">Trichinella nelsoni</name>
    <dbReference type="NCBI Taxonomy" id="6336"/>
    <lineage>
        <taxon>Eukaryota</taxon>
        <taxon>Metazoa</taxon>
        <taxon>Ecdysozoa</taxon>
        <taxon>Nematoda</taxon>
        <taxon>Enoplea</taxon>
        <taxon>Dorylaimia</taxon>
        <taxon>Trichinellida</taxon>
        <taxon>Trichinellidae</taxon>
        <taxon>Trichinella</taxon>
    </lineage>
</organism>
<gene>
    <name evidence="2" type="ORF">T07_15269</name>
</gene>
<comment type="caution">
    <text evidence="2">The sequence shown here is derived from an EMBL/GenBank/DDBJ whole genome shotgun (WGS) entry which is preliminary data.</text>
</comment>
<dbReference type="EMBL" id="JYDL01000034">
    <property type="protein sequence ID" value="KRX22109.1"/>
    <property type="molecule type" value="Genomic_DNA"/>
</dbReference>
<reference evidence="2 3" key="1">
    <citation type="submission" date="2015-01" db="EMBL/GenBank/DDBJ databases">
        <title>Evolution of Trichinella species and genotypes.</title>
        <authorList>
            <person name="Korhonen P.K."/>
            <person name="Edoardo P."/>
            <person name="Giuseppe L.R."/>
            <person name="Gasser R.B."/>
        </authorList>
    </citation>
    <scope>NUCLEOTIDE SEQUENCE [LARGE SCALE GENOMIC DNA]</scope>
    <source>
        <strain evidence="2">ISS37</strain>
    </source>
</reference>
<accession>A0A0V0S5R2</accession>
<name>A0A0V0S5R2_9BILA</name>
<evidence type="ECO:0000313" key="2">
    <source>
        <dbReference type="EMBL" id="KRX22109.1"/>
    </source>
</evidence>
<sequence>MAEQESRGNERHVLVLTDQSKPHIPDVTYSLFSEDVTDVDGDKSERCLLKETSETSMESRVIGDTGKTKKPTDLKKLESLYFTARTHSEGCFHVGVPVHCSVRACNLTLIEDCAHQLSCHGGVIIIAAVFILITLARRFCIAFRKCASVSESVFAMRCTVAKDGFCSAKKSEFT</sequence>